<name>A0AAU7DJX1_9BACT</name>
<organism evidence="1">
    <name type="scientific">Telmatobacter sp. DSM 110680</name>
    <dbReference type="NCBI Taxonomy" id="3036704"/>
    <lineage>
        <taxon>Bacteria</taxon>
        <taxon>Pseudomonadati</taxon>
        <taxon>Acidobacteriota</taxon>
        <taxon>Terriglobia</taxon>
        <taxon>Terriglobales</taxon>
        <taxon>Acidobacteriaceae</taxon>
        <taxon>Telmatobacter</taxon>
    </lineage>
</organism>
<gene>
    <name evidence="1" type="ORF">P8935_22835</name>
    <name evidence="2" type="ORF">P8935_23025</name>
</gene>
<accession>A0AAU7DJX1</accession>
<protein>
    <submittedName>
        <fullName evidence="1">Uncharacterized protein</fullName>
    </submittedName>
</protein>
<evidence type="ECO:0000313" key="1">
    <source>
        <dbReference type="EMBL" id="XBH17387.1"/>
    </source>
</evidence>
<dbReference type="AlphaFoldDB" id="A0AAU7DJX1"/>
<sequence length="85" mass="9777">MLPFVPGMIGSRKKGNELRDIYSGEELVPVRSGRWWEVGSTAFEGARIKEWRPHWSILHKSHAEDAALYGSEAEKWKHNPILHPD</sequence>
<reference evidence="1" key="1">
    <citation type="submission" date="2023-03" db="EMBL/GenBank/DDBJ databases">
        <title>Edaphobacter sp.</title>
        <authorList>
            <person name="Huber K.J."/>
            <person name="Papendorf J."/>
            <person name="Pilke C."/>
            <person name="Bunk B."/>
            <person name="Sproeer C."/>
            <person name="Pester M."/>
        </authorList>
    </citation>
    <scope>NUCLEOTIDE SEQUENCE</scope>
    <source>
        <strain evidence="1">DSM 110680</strain>
    </source>
</reference>
<proteinExistence type="predicted"/>
<evidence type="ECO:0000313" key="2">
    <source>
        <dbReference type="EMBL" id="XBH17425.1"/>
    </source>
</evidence>
<dbReference type="RefSeq" id="WP_348262618.1">
    <property type="nucleotide sequence ID" value="NZ_CP121196.1"/>
</dbReference>
<dbReference type="EMBL" id="CP121196">
    <property type="protein sequence ID" value="XBH17387.1"/>
    <property type="molecule type" value="Genomic_DNA"/>
</dbReference>
<dbReference type="EMBL" id="CP121196">
    <property type="protein sequence ID" value="XBH17425.1"/>
    <property type="molecule type" value="Genomic_DNA"/>
</dbReference>